<gene>
    <name evidence="1" type="ORF">DFR30_0416</name>
</gene>
<proteinExistence type="predicted"/>
<name>A0A4R1HAK1_9GAMM</name>
<sequence length="132" mass="14537">MSIEIVVVDAGQLAKGVEFPPLKIPKYSWEEYPGLDAEGIEERCWRTDVVVVMASAISGELLKKMHRLSLLITVGEACHRLDQAAALEQGVELLAFLDADGSNEEDAQDLCDRIVQAIEHYVANGVKNEENV</sequence>
<evidence type="ECO:0000313" key="2">
    <source>
        <dbReference type="Proteomes" id="UP000295707"/>
    </source>
</evidence>
<dbReference type="Proteomes" id="UP000295707">
    <property type="component" value="Unassembled WGS sequence"/>
</dbReference>
<protein>
    <submittedName>
        <fullName evidence="1">Uncharacterized protein</fullName>
    </submittedName>
</protein>
<organism evidence="1 2">
    <name type="scientific">Thiogranum longum</name>
    <dbReference type="NCBI Taxonomy" id="1537524"/>
    <lineage>
        <taxon>Bacteria</taxon>
        <taxon>Pseudomonadati</taxon>
        <taxon>Pseudomonadota</taxon>
        <taxon>Gammaproteobacteria</taxon>
        <taxon>Chromatiales</taxon>
        <taxon>Ectothiorhodospiraceae</taxon>
        <taxon>Thiogranum</taxon>
    </lineage>
</organism>
<reference evidence="1 2" key="1">
    <citation type="submission" date="2019-03" db="EMBL/GenBank/DDBJ databases">
        <title>Genomic Encyclopedia of Type Strains, Phase IV (KMG-IV): sequencing the most valuable type-strain genomes for metagenomic binning, comparative biology and taxonomic classification.</title>
        <authorList>
            <person name="Goeker M."/>
        </authorList>
    </citation>
    <scope>NUCLEOTIDE SEQUENCE [LARGE SCALE GENOMIC DNA]</scope>
    <source>
        <strain evidence="1 2">DSM 19610</strain>
    </source>
</reference>
<comment type="caution">
    <text evidence="1">The sequence shown here is derived from an EMBL/GenBank/DDBJ whole genome shotgun (WGS) entry which is preliminary data.</text>
</comment>
<evidence type="ECO:0000313" key="1">
    <source>
        <dbReference type="EMBL" id="TCK17195.1"/>
    </source>
</evidence>
<dbReference type="EMBL" id="SMFX01000001">
    <property type="protein sequence ID" value="TCK17195.1"/>
    <property type="molecule type" value="Genomic_DNA"/>
</dbReference>
<dbReference type="SUPFAM" id="SSF52283">
    <property type="entry name" value="Formate/glycerate dehydrogenase catalytic domain-like"/>
    <property type="match status" value="1"/>
</dbReference>
<accession>A0A4R1HAK1</accession>
<dbReference type="Gene3D" id="3.40.50.720">
    <property type="entry name" value="NAD(P)-binding Rossmann-like Domain"/>
    <property type="match status" value="1"/>
</dbReference>
<dbReference type="AlphaFoldDB" id="A0A4R1HAK1"/>
<keyword evidence="2" id="KW-1185">Reference proteome</keyword>